<feature type="transmembrane region" description="Helical" evidence="2">
    <location>
        <begin position="157"/>
        <end position="177"/>
    </location>
</feature>
<keyword evidence="2" id="KW-0472">Membrane</keyword>
<evidence type="ECO:0000256" key="2">
    <source>
        <dbReference type="SAM" id="Phobius"/>
    </source>
</evidence>
<name>A0A4S9AW48_AURPU</name>
<accession>A0A4S9AW48</accession>
<evidence type="ECO:0000313" key="4">
    <source>
        <dbReference type="Proteomes" id="UP000304928"/>
    </source>
</evidence>
<evidence type="ECO:0000256" key="1">
    <source>
        <dbReference type="SAM" id="MobiDB-lite"/>
    </source>
</evidence>
<protein>
    <submittedName>
        <fullName evidence="3">Uncharacterized protein</fullName>
    </submittedName>
</protein>
<proteinExistence type="predicted"/>
<dbReference type="Proteomes" id="UP000304928">
    <property type="component" value="Unassembled WGS sequence"/>
</dbReference>
<keyword evidence="2" id="KW-0812">Transmembrane</keyword>
<feature type="region of interest" description="Disordered" evidence="1">
    <location>
        <begin position="1"/>
        <end position="20"/>
    </location>
</feature>
<dbReference type="EMBL" id="QZAR01000229">
    <property type="protein sequence ID" value="THW84329.1"/>
    <property type="molecule type" value="Genomic_DNA"/>
</dbReference>
<comment type="caution">
    <text evidence="3">The sequence shown here is derived from an EMBL/GenBank/DDBJ whole genome shotgun (WGS) entry which is preliminary data.</text>
</comment>
<reference evidence="3 4" key="1">
    <citation type="submission" date="2018-10" db="EMBL/GenBank/DDBJ databases">
        <title>Fifty Aureobasidium pullulans genomes reveal a recombining polyextremotolerant generalist.</title>
        <authorList>
            <person name="Gostincar C."/>
            <person name="Turk M."/>
            <person name="Zajc J."/>
            <person name="Gunde-Cimerman N."/>
        </authorList>
    </citation>
    <scope>NUCLEOTIDE SEQUENCE [LARGE SCALE GENOMIC DNA]</scope>
    <source>
        <strain evidence="3 4">EXF-10507</strain>
    </source>
</reference>
<feature type="transmembrane region" description="Helical" evidence="2">
    <location>
        <begin position="125"/>
        <end position="145"/>
    </location>
</feature>
<evidence type="ECO:0000313" key="3">
    <source>
        <dbReference type="EMBL" id="THW84329.1"/>
    </source>
</evidence>
<organism evidence="3 4">
    <name type="scientific">Aureobasidium pullulans</name>
    <name type="common">Black yeast</name>
    <name type="synonym">Pullularia pullulans</name>
    <dbReference type="NCBI Taxonomy" id="5580"/>
    <lineage>
        <taxon>Eukaryota</taxon>
        <taxon>Fungi</taxon>
        <taxon>Dikarya</taxon>
        <taxon>Ascomycota</taxon>
        <taxon>Pezizomycotina</taxon>
        <taxon>Dothideomycetes</taxon>
        <taxon>Dothideomycetidae</taxon>
        <taxon>Dothideales</taxon>
        <taxon>Saccotheciaceae</taxon>
        <taxon>Aureobasidium</taxon>
    </lineage>
</organism>
<keyword evidence="2" id="KW-1133">Transmembrane helix</keyword>
<gene>
    <name evidence="3" type="ORF">D6D15_08937</name>
</gene>
<dbReference type="AlphaFoldDB" id="A0A4S9AW48"/>
<sequence>MGRISEESASTRSSFDAEGGEGLPLYSDISVAQAGELTAPPEKATADEVREFLMQLLIKNRGLHQDHARRVASKWTLGTGRELISYPPSLYAEIFGLEDAWMVYKEAKVFIGTEKNKKKRVNVKYLALFILSALWGSALTVAIVADFETHGTVKATSILASSILGTLWLIFVLVNFLEQTTLEGKIERQLINGLGVRSKD</sequence>